<dbReference type="PANTHER" id="PTHR43201">
    <property type="entry name" value="ACYL-COA SYNTHETASE"/>
    <property type="match status" value="1"/>
</dbReference>
<dbReference type="Pfam" id="PF13193">
    <property type="entry name" value="AMP-binding_C"/>
    <property type="match status" value="1"/>
</dbReference>
<keyword evidence="2" id="KW-0436">Ligase</keyword>
<gene>
    <name evidence="5" type="ORF">ABA31_04570</name>
</gene>
<evidence type="ECO:0000256" key="2">
    <source>
        <dbReference type="ARBA" id="ARBA00022598"/>
    </source>
</evidence>
<dbReference type="EMBL" id="BJUU01000002">
    <property type="protein sequence ID" value="GEK79106.1"/>
    <property type="molecule type" value="Genomic_DNA"/>
</dbReference>
<dbReference type="Pfam" id="PF00501">
    <property type="entry name" value="AMP-binding"/>
    <property type="match status" value="1"/>
</dbReference>
<keyword evidence="6" id="KW-1185">Reference proteome</keyword>
<dbReference type="RefSeq" id="WP_146792487.1">
    <property type="nucleotide sequence ID" value="NZ_BJUU01000002.1"/>
</dbReference>
<evidence type="ECO:0000256" key="1">
    <source>
        <dbReference type="ARBA" id="ARBA00006432"/>
    </source>
</evidence>
<dbReference type="Gene3D" id="3.30.300.30">
    <property type="match status" value="1"/>
</dbReference>
<feature type="domain" description="AMP-binding enzyme C-terminal" evidence="4">
    <location>
        <begin position="425"/>
        <end position="500"/>
    </location>
</feature>
<dbReference type="InterPro" id="IPR042099">
    <property type="entry name" value="ANL_N_sf"/>
</dbReference>
<feature type="domain" description="AMP-dependent synthetase/ligase" evidence="3">
    <location>
        <begin position="7"/>
        <end position="375"/>
    </location>
</feature>
<dbReference type="GO" id="GO:0006631">
    <property type="term" value="P:fatty acid metabolic process"/>
    <property type="evidence" value="ECO:0007669"/>
    <property type="project" value="TreeGrafter"/>
</dbReference>
<sequence>MNTCAYLEKAARQWGDNLAYVHGADSIDYRGFYDRVLRLAGGLLALGLQRGDRVAYALPNSPRILETVYACFAAGLIVVPINARLHPREMAYIATDSAARVLIYGPTFDEGLREHRALFGTVEHWIGIEPHAGAAVFEEILQSGPRLERPVDVDPTEPCWLFYTSGTTGRPKGATWSHRTTSAVTMNYLADVYNIQPGEVVLHTAPMSHGSGIVAMPVVARGATNAIMDTASFDPKSLFETIERTRTSHIAFVAPTQIIAMLDAFKPGEYDLSGLRAICYGGAPIYVEQLRRAIDAFGPIFTQIYGQGEAPITISGLPASAHRSLIEAGDGRIGSAGQVRTDVEVRIIGPDDEILPLGSVGEIVARGDVVMLGYWNNPEATAETLRDGWLHTGDVGLLDDQGYLYLLDRAKDIIISGGNNIYPREVEEVIVQHPGVFNCVVLGVPHDYWGEAVHAVVMPEAGVELDEQEIIGFCSQYLAGYKKPKSVEIVDELPLSGYGKVQRREMREKYWVGHGRAIGGGGIDQPEHSA</sequence>
<evidence type="ECO:0000313" key="6">
    <source>
        <dbReference type="Proteomes" id="UP000321749"/>
    </source>
</evidence>
<dbReference type="SUPFAM" id="SSF56801">
    <property type="entry name" value="Acetyl-CoA synthetase-like"/>
    <property type="match status" value="1"/>
</dbReference>
<evidence type="ECO:0000313" key="5">
    <source>
        <dbReference type="EMBL" id="GEK79106.1"/>
    </source>
</evidence>
<dbReference type="AlphaFoldDB" id="A0AA87REG8"/>
<dbReference type="FunFam" id="3.30.300.30:FF:000008">
    <property type="entry name" value="2,3-dihydroxybenzoate-AMP ligase"/>
    <property type="match status" value="1"/>
</dbReference>
<dbReference type="InterPro" id="IPR000873">
    <property type="entry name" value="AMP-dep_synth/lig_dom"/>
</dbReference>
<reference evidence="5 6" key="1">
    <citation type="submission" date="2019-07" db="EMBL/GenBank/DDBJ databases">
        <title>Whole genome shotgun sequence of Agrococcus baldri NBRC 103055.</title>
        <authorList>
            <person name="Hosoyama A."/>
            <person name="Uohara A."/>
            <person name="Ohji S."/>
            <person name="Ichikawa N."/>
        </authorList>
    </citation>
    <scope>NUCLEOTIDE SEQUENCE [LARGE SCALE GENOMIC DNA]</scope>
    <source>
        <strain evidence="5 6">NBRC 103055</strain>
    </source>
</reference>
<accession>A0AA87REG8</accession>
<comment type="caution">
    <text evidence="5">The sequence shown here is derived from an EMBL/GenBank/DDBJ whole genome shotgun (WGS) entry which is preliminary data.</text>
</comment>
<dbReference type="InterPro" id="IPR025110">
    <property type="entry name" value="AMP-bd_C"/>
</dbReference>
<comment type="similarity">
    <text evidence="1">Belongs to the ATP-dependent AMP-binding enzyme family.</text>
</comment>
<proteinExistence type="inferred from homology"/>
<evidence type="ECO:0000259" key="3">
    <source>
        <dbReference type="Pfam" id="PF00501"/>
    </source>
</evidence>
<dbReference type="GO" id="GO:0031956">
    <property type="term" value="F:medium-chain fatty acid-CoA ligase activity"/>
    <property type="evidence" value="ECO:0007669"/>
    <property type="project" value="TreeGrafter"/>
</dbReference>
<dbReference type="PANTHER" id="PTHR43201:SF5">
    <property type="entry name" value="MEDIUM-CHAIN ACYL-COA LIGASE ACSF2, MITOCHONDRIAL"/>
    <property type="match status" value="1"/>
</dbReference>
<dbReference type="InterPro" id="IPR045851">
    <property type="entry name" value="AMP-bd_C_sf"/>
</dbReference>
<dbReference type="Proteomes" id="UP000321749">
    <property type="component" value="Unassembled WGS sequence"/>
</dbReference>
<protein>
    <submittedName>
        <fullName evidence="5">AMP-dependent synthetase</fullName>
    </submittedName>
</protein>
<dbReference type="InterPro" id="IPR020845">
    <property type="entry name" value="AMP-binding_CS"/>
</dbReference>
<evidence type="ECO:0000259" key="4">
    <source>
        <dbReference type="Pfam" id="PF13193"/>
    </source>
</evidence>
<dbReference type="Gene3D" id="3.40.50.12780">
    <property type="entry name" value="N-terminal domain of ligase-like"/>
    <property type="match status" value="1"/>
</dbReference>
<dbReference type="PROSITE" id="PS00455">
    <property type="entry name" value="AMP_BINDING"/>
    <property type="match status" value="1"/>
</dbReference>
<name>A0AA87REG8_9MICO</name>
<organism evidence="5 6">
    <name type="scientific">Agrococcus baldri</name>
    <dbReference type="NCBI Taxonomy" id="153730"/>
    <lineage>
        <taxon>Bacteria</taxon>
        <taxon>Bacillati</taxon>
        <taxon>Actinomycetota</taxon>
        <taxon>Actinomycetes</taxon>
        <taxon>Micrococcales</taxon>
        <taxon>Microbacteriaceae</taxon>
        <taxon>Agrococcus</taxon>
    </lineage>
</organism>